<dbReference type="GO" id="GO:0016740">
    <property type="term" value="F:transferase activity"/>
    <property type="evidence" value="ECO:0007669"/>
    <property type="project" value="UniProtKB-KW"/>
</dbReference>
<evidence type="ECO:0000313" key="4">
    <source>
        <dbReference type="Proteomes" id="UP000237153"/>
    </source>
</evidence>
<organism evidence="3 4">
    <name type="scientific">Fervidicoccus fontis</name>
    <dbReference type="NCBI Taxonomy" id="683846"/>
    <lineage>
        <taxon>Archaea</taxon>
        <taxon>Thermoproteota</taxon>
        <taxon>Thermoprotei</taxon>
        <taxon>Fervidicoccales</taxon>
        <taxon>Fervidicoccaceae</taxon>
        <taxon>Fervidicoccus</taxon>
    </lineage>
</organism>
<dbReference type="CDD" id="cd04181">
    <property type="entry name" value="NTP_transferase"/>
    <property type="match status" value="1"/>
</dbReference>
<gene>
    <name evidence="3" type="ORF">C0188_02195</name>
    <name evidence="2" type="ORF">ENO39_03025</name>
</gene>
<dbReference type="AlphaFoldDB" id="A0A2J6N2V7"/>
<protein>
    <submittedName>
        <fullName evidence="2 3">Nucleotidyltransferase</fullName>
    </submittedName>
</protein>
<dbReference type="Proteomes" id="UP000237153">
    <property type="component" value="Unassembled WGS sequence"/>
</dbReference>
<evidence type="ECO:0000313" key="2">
    <source>
        <dbReference type="EMBL" id="HEW64012.1"/>
    </source>
</evidence>
<dbReference type="Proteomes" id="UP000886076">
    <property type="component" value="Unassembled WGS sequence"/>
</dbReference>
<dbReference type="PANTHER" id="PTHR22572">
    <property type="entry name" value="SUGAR-1-PHOSPHATE GUANYL TRANSFERASE"/>
    <property type="match status" value="1"/>
</dbReference>
<feature type="domain" description="Nucleotidyl transferase" evidence="1">
    <location>
        <begin position="6"/>
        <end position="228"/>
    </location>
</feature>
<dbReference type="Gene3D" id="3.90.550.10">
    <property type="entry name" value="Spore Coat Polysaccharide Biosynthesis Protein SpsA, Chain A"/>
    <property type="match status" value="1"/>
</dbReference>
<keyword evidence="3" id="KW-0808">Transferase</keyword>
<dbReference type="EMBL" id="DSFH01000046">
    <property type="protein sequence ID" value="HEW64012.1"/>
    <property type="molecule type" value="Genomic_DNA"/>
</dbReference>
<name>A0A2J6N2V7_9CREN</name>
<dbReference type="EMBL" id="PNIM01000008">
    <property type="protein sequence ID" value="PMB75688.1"/>
    <property type="molecule type" value="Genomic_DNA"/>
</dbReference>
<reference evidence="3 4" key="1">
    <citation type="submission" date="2018-01" db="EMBL/GenBank/DDBJ databases">
        <title>Metagenomic assembled genomes from two thermal pools in the Uzon Caldera, Kamchatka, Russia.</title>
        <authorList>
            <person name="Wilkins L."/>
            <person name="Ettinger C."/>
        </authorList>
    </citation>
    <scope>NUCLEOTIDE SEQUENCE [LARGE SCALE GENOMIC DNA]</scope>
    <source>
        <strain evidence="3">ZAV-06</strain>
    </source>
</reference>
<dbReference type="InterPro" id="IPR029044">
    <property type="entry name" value="Nucleotide-diphossugar_trans"/>
</dbReference>
<sequence>MKVETAAILAGGYGKRLRPLTDSIPKPMIEVGGRPILEWQMLWLRSLGIKKFVLLVGYLGEIIKSYFGNGEKLKVEIKYSFENEPLGTGGAIKNAYNVMKDEKYFFVVNGDIITNLNPYEMVSDLEDEIGVIALAPLQSQYGVVDVDSNGHIRGFREKPKIEGIWINAGVYLLKSEIFEMLPKKGDIEKETFPKVAEQNKLKGKKYFDIYWKSIDSHKDLEEVDKAIREKKVFSF</sequence>
<dbReference type="RefSeq" id="WP_272985334.1">
    <property type="nucleotide sequence ID" value="NZ_DSFH01000046.1"/>
</dbReference>
<dbReference type="InterPro" id="IPR050486">
    <property type="entry name" value="Mannose-1P_guanyltransferase"/>
</dbReference>
<accession>A0A2J6N2V7</accession>
<dbReference type="InterPro" id="IPR005835">
    <property type="entry name" value="NTP_transferase_dom"/>
</dbReference>
<comment type="caution">
    <text evidence="3">The sequence shown here is derived from an EMBL/GenBank/DDBJ whole genome shotgun (WGS) entry which is preliminary data.</text>
</comment>
<dbReference type="SUPFAM" id="SSF53448">
    <property type="entry name" value="Nucleotide-diphospho-sugar transferases"/>
    <property type="match status" value="1"/>
</dbReference>
<reference evidence="2" key="2">
    <citation type="journal article" date="2020" name="mSystems">
        <title>Genome- and Community-Level Interaction Insights into Carbon Utilization and Element Cycling Functions of Hydrothermarchaeota in Hydrothermal Sediment.</title>
        <authorList>
            <person name="Zhou Z."/>
            <person name="Liu Y."/>
            <person name="Xu W."/>
            <person name="Pan J."/>
            <person name="Luo Z.H."/>
            <person name="Li M."/>
        </authorList>
    </citation>
    <scope>NUCLEOTIDE SEQUENCE [LARGE SCALE GENOMIC DNA]</scope>
    <source>
        <strain evidence="2">SpSt-1261</strain>
    </source>
</reference>
<evidence type="ECO:0000313" key="3">
    <source>
        <dbReference type="EMBL" id="PMB75688.1"/>
    </source>
</evidence>
<proteinExistence type="predicted"/>
<evidence type="ECO:0000259" key="1">
    <source>
        <dbReference type="Pfam" id="PF00483"/>
    </source>
</evidence>
<dbReference type="Pfam" id="PF00483">
    <property type="entry name" value="NTP_transferase"/>
    <property type="match status" value="1"/>
</dbReference>